<evidence type="ECO:0000256" key="4">
    <source>
        <dbReference type="ARBA" id="ARBA00022989"/>
    </source>
</evidence>
<keyword evidence="2" id="KW-0813">Transport</keyword>
<dbReference type="GO" id="GO:0022857">
    <property type="term" value="F:transmembrane transporter activity"/>
    <property type="evidence" value="ECO:0007669"/>
    <property type="project" value="InterPro"/>
</dbReference>
<evidence type="ECO:0000256" key="6">
    <source>
        <dbReference type="SAM" id="Phobius"/>
    </source>
</evidence>
<name>A0AAV5GPE3_9BASI</name>
<gene>
    <name evidence="7" type="ORF">Rhopal_004388-T1</name>
</gene>
<dbReference type="InterPro" id="IPR036259">
    <property type="entry name" value="MFS_trans_sf"/>
</dbReference>
<evidence type="ECO:0000256" key="2">
    <source>
        <dbReference type="ARBA" id="ARBA00022448"/>
    </source>
</evidence>
<comment type="subcellular location">
    <subcellularLocation>
        <location evidence="1">Membrane</location>
        <topology evidence="1">Multi-pass membrane protein</topology>
    </subcellularLocation>
</comment>
<evidence type="ECO:0000313" key="8">
    <source>
        <dbReference type="Proteomes" id="UP001342314"/>
    </source>
</evidence>
<dbReference type="PANTHER" id="PTHR43791">
    <property type="entry name" value="PERMEASE-RELATED"/>
    <property type="match status" value="1"/>
</dbReference>
<keyword evidence="4 6" id="KW-1133">Transmembrane helix</keyword>
<evidence type="ECO:0000256" key="1">
    <source>
        <dbReference type="ARBA" id="ARBA00004141"/>
    </source>
</evidence>
<dbReference type="Gene3D" id="1.20.1250.20">
    <property type="entry name" value="MFS general substrate transporter like domains"/>
    <property type="match status" value="1"/>
</dbReference>
<dbReference type="PANTHER" id="PTHR43791:SF36">
    <property type="entry name" value="TRANSPORTER, PUTATIVE (AFU_ORTHOLOGUE AFUA_6G08340)-RELATED"/>
    <property type="match status" value="1"/>
</dbReference>
<feature type="transmembrane region" description="Helical" evidence="6">
    <location>
        <begin position="285"/>
        <end position="305"/>
    </location>
</feature>
<organism evidence="7 8">
    <name type="scientific">Rhodotorula paludigena</name>
    <dbReference type="NCBI Taxonomy" id="86838"/>
    <lineage>
        <taxon>Eukaryota</taxon>
        <taxon>Fungi</taxon>
        <taxon>Dikarya</taxon>
        <taxon>Basidiomycota</taxon>
        <taxon>Pucciniomycotina</taxon>
        <taxon>Microbotryomycetes</taxon>
        <taxon>Sporidiobolales</taxon>
        <taxon>Sporidiobolaceae</taxon>
        <taxon>Rhodotorula</taxon>
    </lineage>
</organism>
<evidence type="ECO:0008006" key="9">
    <source>
        <dbReference type="Google" id="ProtNLM"/>
    </source>
</evidence>
<feature type="transmembrane region" description="Helical" evidence="6">
    <location>
        <begin position="244"/>
        <end position="264"/>
    </location>
</feature>
<evidence type="ECO:0000256" key="3">
    <source>
        <dbReference type="ARBA" id="ARBA00022692"/>
    </source>
</evidence>
<feature type="transmembrane region" description="Helical" evidence="6">
    <location>
        <begin position="123"/>
        <end position="141"/>
    </location>
</feature>
<evidence type="ECO:0000256" key="5">
    <source>
        <dbReference type="ARBA" id="ARBA00023136"/>
    </source>
</evidence>
<dbReference type="Pfam" id="PF07690">
    <property type="entry name" value="MFS_1"/>
    <property type="match status" value="1"/>
</dbReference>
<dbReference type="InterPro" id="IPR011701">
    <property type="entry name" value="MFS"/>
</dbReference>
<dbReference type="AlphaFoldDB" id="A0AAV5GPE3"/>
<dbReference type="SUPFAM" id="SSF103473">
    <property type="entry name" value="MFS general substrate transporter"/>
    <property type="match status" value="1"/>
</dbReference>
<feature type="transmembrane region" description="Helical" evidence="6">
    <location>
        <begin position="179"/>
        <end position="211"/>
    </location>
</feature>
<dbReference type="EMBL" id="BQKY01000008">
    <property type="protein sequence ID" value="GJN91367.1"/>
    <property type="molecule type" value="Genomic_DNA"/>
</dbReference>
<protein>
    <recommendedName>
        <fullName evidence="9">Allantoate permease</fullName>
    </recommendedName>
</protein>
<feature type="transmembrane region" description="Helical" evidence="6">
    <location>
        <begin position="50"/>
        <end position="70"/>
    </location>
</feature>
<evidence type="ECO:0000313" key="7">
    <source>
        <dbReference type="EMBL" id="GJN91367.1"/>
    </source>
</evidence>
<keyword evidence="3 6" id="KW-0812">Transmembrane</keyword>
<sequence length="325" mass="35732">MASPAPLPAGADKESLEASVEVTAHSVYNMQDRTPEEVRLDRRVLLKTDLFVLTLLVVVATLEFLDKNALAYAAVFGLRADTNLVGQDSWVASIFYFGYLAALPACMFITTKVGPARLVGTSTTLWGIVLLCMAACHNYGGLLTVRFFLGVFEAAILPCYMALNSIWWRREEQALRTALWYNTFAGIFGGYLFLIYGAVTVLFGILVIVVLPTKPQTAWFFTQAERERKFRPKQIVEALKSPQYWLLVVFAVAQAITNAGITNFNPLIINGFGFSKVRTTRGASLAGVYLLGFYNTSWVLALSLATSNTTGTTKKLFQSTSIAVA</sequence>
<feature type="transmembrane region" description="Helical" evidence="6">
    <location>
        <begin position="90"/>
        <end position="111"/>
    </location>
</feature>
<dbReference type="Proteomes" id="UP001342314">
    <property type="component" value="Unassembled WGS sequence"/>
</dbReference>
<keyword evidence="8" id="KW-1185">Reference proteome</keyword>
<keyword evidence="5 6" id="KW-0472">Membrane</keyword>
<dbReference type="GO" id="GO:0016020">
    <property type="term" value="C:membrane"/>
    <property type="evidence" value="ECO:0007669"/>
    <property type="project" value="UniProtKB-SubCell"/>
</dbReference>
<proteinExistence type="predicted"/>
<reference evidence="7 8" key="1">
    <citation type="submission" date="2021-12" db="EMBL/GenBank/DDBJ databases">
        <title>High titer production of polyol ester of fatty acids by Rhodotorula paludigena BS15 towards product separation-free biomass refinery.</title>
        <authorList>
            <person name="Mano J."/>
            <person name="Ono H."/>
            <person name="Tanaka T."/>
            <person name="Naito K."/>
            <person name="Sushida H."/>
            <person name="Ike M."/>
            <person name="Tokuyasu K."/>
            <person name="Kitaoka M."/>
        </authorList>
    </citation>
    <scope>NUCLEOTIDE SEQUENCE [LARGE SCALE GENOMIC DNA]</scope>
    <source>
        <strain evidence="7 8">BS15</strain>
    </source>
</reference>
<feature type="transmembrane region" description="Helical" evidence="6">
    <location>
        <begin position="147"/>
        <end position="167"/>
    </location>
</feature>
<comment type="caution">
    <text evidence="7">The sequence shown here is derived from an EMBL/GenBank/DDBJ whole genome shotgun (WGS) entry which is preliminary data.</text>
</comment>
<accession>A0AAV5GPE3</accession>